<reference evidence="2" key="1">
    <citation type="submission" date="2016-10" db="EMBL/GenBank/DDBJ databases">
        <authorList>
            <person name="Varghese N."/>
            <person name="Submissions S."/>
        </authorList>
    </citation>
    <scope>NUCLEOTIDE SEQUENCE [LARGE SCALE GENOMIC DNA]</scope>
    <source>
        <strain evidence="2">DSM 18887</strain>
    </source>
</reference>
<dbReference type="AlphaFoldDB" id="A0A1H9E861"/>
<organism evidence="1 2">
    <name type="scientific">Amphritea atlantica</name>
    <dbReference type="NCBI Taxonomy" id="355243"/>
    <lineage>
        <taxon>Bacteria</taxon>
        <taxon>Pseudomonadati</taxon>
        <taxon>Pseudomonadota</taxon>
        <taxon>Gammaproteobacteria</taxon>
        <taxon>Oceanospirillales</taxon>
        <taxon>Oceanospirillaceae</taxon>
        <taxon>Amphritea</taxon>
    </lineage>
</organism>
<accession>A0A1H9E861</accession>
<proteinExistence type="predicted"/>
<sequence length="65" mass="6854">MAKFYVETGANAAGEFVVHNETCASLPDKEKLLYLGSRSNAAAPLNEAAMYQCAPSAPCPECITS</sequence>
<protein>
    <submittedName>
        <fullName evidence="1">Uncharacterized protein</fullName>
    </submittedName>
</protein>
<dbReference type="RefSeq" id="WP_091354231.1">
    <property type="nucleotide sequence ID" value="NZ_AP025284.1"/>
</dbReference>
<name>A0A1H9E861_9GAMM</name>
<evidence type="ECO:0000313" key="2">
    <source>
        <dbReference type="Proteomes" id="UP000198749"/>
    </source>
</evidence>
<evidence type="ECO:0000313" key="1">
    <source>
        <dbReference type="EMBL" id="SEQ21926.1"/>
    </source>
</evidence>
<keyword evidence="2" id="KW-1185">Reference proteome</keyword>
<dbReference type="EMBL" id="FOGB01000002">
    <property type="protein sequence ID" value="SEQ21926.1"/>
    <property type="molecule type" value="Genomic_DNA"/>
</dbReference>
<dbReference type="Proteomes" id="UP000198749">
    <property type="component" value="Unassembled WGS sequence"/>
</dbReference>
<dbReference type="OrthoDB" id="47198at2"/>
<gene>
    <name evidence="1" type="ORF">SAMN03080615_00753</name>
</gene>